<dbReference type="InterPro" id="IPR036388">
    <property type="entry name" value="WH-like_DNA-bd_sf"/>
</dbReference>
<comment type="subcellular location">
    <subcellularLocation>
        <location evidence="1">Nucleus</location>
    </subcellularLocation>
</comment>
<dbReference type="OrthoDB" id="3225452at2759"/>
<dbReference type="Proteomes" id="UP000821853">
    <property type="component" value="Chromosome 2"/>
</dbReference>
<evidence type="ECO:0000256" key="5">
    <source>
        <dbReference type="ARBA" id="ARBA00023125"/>
    </source>
</evidence>
<comment type="caution">
    <text evidence="10">The sequence shown here is derived from an EMBL/GenBank/DDBJ whole genome shotgun (WGS) entry which is preliminary data.</text>
</comment>
<evidence type="ECO:0000313" key="10">
    <source>
        <dbReference type="EMBL" id="KAH9368972.1"/>
    </source>
</evidence>
<dbReference type="InterPro" id="IPR043565">
    <property type="entry name" value="PAX_fam"/>
</dbReference>
<keyword evidence="11" id="KW-1185">Reference proteome</keyword>
<protein>
    <recommendedName>
        <fullName evidence="9">Paired domain-containing protein</fullName>
    </recommendedName>
</protein>
<gene>
    <name evidence="10" type="ORF">HPB48_016008</name>
</gene>
<dbReference type="SMART" id="SM00351">
    <property type="entry name" value="PAX"/>
    <property type="match status" value="1"/>
</dbReference>
<keyword evidence="3" id="KW-0563">Paired box</keyword>
<feature type="domain" description="Paired" evidence="9">
    <location>
        <begin position="131"/>
        <end position="269"/>
    </location>
</feature>
<dbReference type="GO" id="GO:0005634">
    <property type="term" value="C:nucleus"/>
    <property type="evidence" value="ECO:0007669"/>
    <property type="project" value="UniProtKB-SubCell"/>
</dbReference>
<evidence type="ECO:0000259" key="9">
    <source>
        <dbReference type="PROSITE" id="PS51057"/>
    </source>
</evidence>
<dbReference type="InterPro" id="IPR009057">
    <property type="entry name" value="Homeodomain-like_sf"/>
</dbReference>
<keyword evidence="6" id="KW-0804">Transcription</keyword>
<dbReference type="Gene3D" id="1.10.10.10">
    <property type="entry name" value="Winged helix-like DNA-binding domain superfamily/Winged helix DNA-binding domain"/>
    <property type="match status" value="2"/>
</dbReference>
<accession>A0A9J6G3L0</accession>
<dbReference type="PANTHER" id="PTHR45636:SF50">
    <property type="entry name" value="EYEGONE, ISOFORM A-RELATED"/>
    <property type="match status" value="1"/>
</dbReference>
<keyword evidence="5" id="KW-0238">DNA-binding</keyword>
<evidence type="ECO:0000313" key="11">
    <source>
        <dbReference type="Proteomes" id="UP000821853"/>
    </source>
</evidence>
<evidence type="ECO:0000256" key="2">
    <source>
        <dbReference type="ARBA" id="ARBA00022473"/>
    </source>
</evidence>
<dbReference type="InterPro" id="IPR001523">
    <property type="entry name" value="Paired_dom"/>
</dbReference>
<name>A0A9J6G3L0_HAELO</name>
<dbReference type="PRINTS" id="PR00027">
    <property type="entry name" value="PAIREDBOX"/>
</dbReference>
<keyword evidence="4" id="KW-0805">Transcription regulation</keyword>
<evidence type="ECO:0000256" key="4">
    <source>
        <dbReference type="ARBA" id="ARBA00023015"/>
    </source>
</evidence>
<feature type="region of interest" description="Disordered" evidence="8">
    <location>
        <begin position="288"/>
        <end position="332"/>
    </location>
</feature>
<proteinExistence type="predicted"/>
<sequence length="332" mass="34590">MSIMQHVPRRTCTTYAPVGMRAQAVICGDDVKTEAELNTGSVARDTPPYDAVCGRDLRGLARKLKRLCETASVDPFPEASPTDVVRSSGGALTSVVFSCLAASAAGGGGGGGSAAAAAAVAAALGPVYLQASSRLAAAGGDSMAGRGVLPDLTPYSLRPYDFARHLLSSQSAVSKLLACTAGVNAGRYYEGGSLRPGVIGGSKPKVATPVVVAKIEQYKRENPTIFAWEIRERLISEVWKKGGLEEFRMESFAGPLPLTSVQQRGGRVRGAGTLHLAVLAAAVTTRRSCVGETGSGSRTDDQRRPLRRPPQVPDGVRHGRGGGEDTDDRNTG</sequence>
<feature type="compositionally biased region" description="Basic and acidic residues" evidence="8">
    <location>
        <begin position="315"/>
        <end position="332"/>
    </location>
</feature>
<evidence type="ECO:0000256" key="8">
    <source>
        <dbReference type="SAM" id="MobiDB-lite"/>
    </source>
</evidence>
<keyword evidence="2" id="KW-0217">Developmental protein</keyword>
<dbReference type="EMBL" id="JABSTR010000004">
    <property type="protein sequence ID" value="KAH9368972.1"/>
    <property type="molecule type" value="Genomic_DNA"/>
</dbReference>
<dbReference type="GO" id="GO:0000978">
    <property type="term" value="F:RNA polymerase II cis-regulatory region sequence-specific DNA binding"/>
    <property type="evidence" value="ECO:0007669"/>
    <property type="project" value="TreeGrafter"/>
</dbReference>
<dbReference type="PANTHER" id="PTHR45636">
    <property type="entry name" value="PAIRED BOX PROTEIN PAX-6-RELATED-RELATED"/>
    <property type="match status" value="1"/>
</dbReference>
<evidence type="ECO:0000256" key="3">
    <source>
        <dbReference type="ARBA" id="ARBA00022724"/>
    </source>
</evidence>
<organism evidence="10 11">
    <name type="scientific">Haemaphysalis longicornis</name>
    <name type="common">Bush tick</name>
    <dbReference type="NCBI Taxonomy" id="44386"/>
    <lineage>
        <taxon>Eukaryota</taxon>
        <taxon>Metazoa</taxon>
        <taxon>Ecdysozoa</taxon>
        <taxon>Arthropoda</taxon>
        <taxon>Chelicerata</taxon>
        <taxon>Arachnida</taxon>
        <taxon>Acari</taxon>
        <taxon>Parasitiformes</taxon>
        <taxon>Ixodida</taxon>
        <taxon>Ixodoidea</taxon>
        <taxon>Ixodidae</taxon>
        <taxon>Haemaphysalinae</taxon>
        <taxon>Haemaphysalis</taxon>
    </lineage>
</organism>
<evidence type="ECO:0000256" key="1">
    <source>
        <dbReference type="ARBA" id="ARBA00004123"/>
    </source>
</evidence>
<evidence type="ECO:0000256" key="6">
    <source>
        <dbReference type="ARBA" id="ARBA00023163"/>
    </source>
</evidence>
<dbReference type="PROSITE" id="PS51057">
    <property type="entry name" value="PAIRED_2"/>
    <property type="match status" value="1"/>
</dbReference>
<evidence type="ECO:0000256" key="7">
    <source>
        <dbReference type="ARBA" id="ARBA00023242"/>
    </source>
</evidence>
<dbReference type="AlphaFoldDB" id="A0A9J6G3L0"/>
<dbReference type="SUPFAM" id="SSF46689">
    <property type="entry name" value="Homeodomain-like"/>
    <property type="match status" value="1"/>
</dbReference>
<dbReference type="GO" id="GO:0000981">
    <property type="term" value="F:DNA-binding transcription factor activity, RNA polymerase II-specific"/>
    <property type="evidence" value="ECO:0007669"/>
    <property type="project" value="TreeGrafter"/>
</dbReference>
<reference evidence="10 11" key="1">
    <citation type="journal article" date="2020" name="Cell">
        <title>Large-Scale Comparative Analyses of Tick Genomes Elucidate Their Genetic Diversity and Vector Capacities.</title>
        <authorList>
            <consortium name="Tick Genome and Microbiome Consortium (TIGMIC)"/>
            <person name="Jia N."/>
            <person name="Wang J."/>
            <person name="Shi W."/>
            <person name="Du L."/>
            <person name="Sun Y."/>
            <person name="Zhan W."/>
            <person name="Jiang J.F."/>
            <person name="Wang Q."/>
            <person name="Zhang B."/>
            <person name="Ji P."/>
            <person name="Bell-Sakyi L."/>
            <person name="Cui X.M."/>
            <person name="Yuan T.T."/>
            <person name="Jiang B.G."/>
            <person name="Yang W.F."/>
            <person name="Lam T.T."/>
            <person name="Chang Q.C."/>
            <person name="Ding S.J."/>
            <person name="Wang X.J."/>
            <person name="Zhu J.G."/>
            <person name="Ruan X.D."/>
            <person name="Zhao L."/>
            <person name="Wei J.T."/>
            <person name="Ye R.Z."/>
            <person name="Que T.C."/>
            <person name="Du C.H."/>
            <person name="Zhou Y.H."/>
            <person name="Cheng J.X."/>
            <person name="Dai P.F."/>
            <person name="Guo W.B."/>
            <person name="Han X.H."/>
            <person name="Huang E.J."/>
            <person name="Li L.F."/>
            <person name="Wei W."/>
            <person name="Gao Y.C."/>
            <person name="Liu J.Z."/>
            <person name="Shao H.Z."/>
            <person name="Wang X."/>
            <person name="Wang C.C."/>
            <person name="Yang T.C."/>
            <person name="Huo Q.B."/>
            <person name="Li W."/>
            <person name="Chen H.Y."/>
            <person name="Chen S.E."/>
            <person name="Zhou L.G."/>
            <person name="Ni X.B."/>
            <person name="Tian J.H."/>
            <person name="Sheng Y."/>
            <person name="Liu T."/>
            <person name="Pan Y.S."/>
            <person name="Xia L.Y."/>
            <person name="Li J."/>
            <person name="Zhao F."/>
            <person name="Cao W.C."/>
        </authorList>
    </citation>
    <scope>NUCLEOTIDE SEQUENCE [LARGE SCALE GENOMIC DNA]</scope>
    <source>
        <strain evidence="10">HaeL-2018</strain>
    </source>
</reference>
<dbReference type="VEuPathDB" id="VectorBase:HLOH_064184"/>
<dbReference type="Pfam" id="PF00292">
    <property type="entry name" value="PAX"/>
    <property type="match status" value="1"/>
</dbReference>
<keyword evidence="7" id="KW-0539">Nucleus</keyword>